<dbReference type="dictyBase" id="DDB_G0284925"/>
<evidence type="ECO:0000256" key="1">
    <source>
        <dbReference type="SAM" id="MobiDB-lite"/>
    </source>
</evidence>
<feature type="compositionally biased region" description="Low complexity" evidence="1">
    <location>
        <begin position="12"/>
        <end position="28"/>
    </location>
</feature>
<dbReference type="HOGENOM" id="CLU_3000419_0_0_1"/>
<name>Q54NY1_DICDI</name>
<feature type="compositionally biased region" description="Polar residues" evidence="1">
    <location>
        <begin position="29"/>
        <end position="38"/>
    </location>
</feature>
<keyword evidence="3" id="KW-1185">Reference proteome</keyword>
<organism evidence="2 3">
    <name type="scientific">Dictyostelium discoideum</name>
    <name type="common">Social amoeba</name>
    <dbReference type="NCBI Taxonomy" id="44689"/>
    <lineage>
        <taxon>Eukaryota</taxon>
        <taxon>Amoebozoa</taxon>
        <taxon>Evosea</taxon>
        <taxon>Eumycetozoa</taxon>
        <taxon>Dictyostelia</taxon>
        <taxon>Dictyosteliales</taxon>
        <taxon>Dictyosteliaceae</taxon>
        <taxon>Dictyostelium</taxon>
    </lineage>
</organism>
<dbReference type="AlphaFoldDB" id="Q54NY1"/>
<feature type="region of interest" description="Disordered" evidence="1">
    <location>
        <begin position="12"/>
        <end position="59"/>
    </location>
</feature>
<dbReference type="KEGG" id="ddi:DDB_G0284925"/>
<dbReference type="GeneID" id="8624848"/>
<evidence type="ECO:0000313" key="2">
    <source>
        <dbReference type="EMBL" id="EAL64926.1"/>
    </source>
</evidence>
<dbReference type="Proteomes" id="UP000002195">
    <property type="component" value="Unassembled WGS sequence"/>
</dbReference>
<accession>Q54NY1</accession>
<proteinExistence type="predicted"/>
<reference evidence="2 3" key="1">
    <citation type="journal article" date="2005" name="Nature">
        <title>The genome of the social amoeba Dictyostelium discoideum.</title>
        <authorList>
            <consortium name="The Dictyostelium discoideum Sequencing Consortium"/>
            <person name="Eichinger L."/>
            <person name="Pachebat J.A."/>
            <person name="Glockner G."/>
            <person name="Rajandream M.A."/>
            <person name="Sucgang R."/>
            <person name="Berriman M."/>
            <person name="Song J."/>
            <person name="Olsen R."/>
            <person name="Szafranski K."/>
            <person name="Xu Q."/>
            <person name="Tunggal B."/>
            <person name="Kummerfeld S."/>
            <person name="Madera M."/>
            <person name="Konfortov B.A."/>
            <person name="Rivero F."/>
            <person name="Bankier A.T."/>
            <person name="Lehmann R."/>
            <person name="Hamlin N."/>
            <person name="Davies R."/>
            <person name="Gaudet P."/>
            <person name="Fey P."/>
            <person name="Pilcher K."/>
            <person name="Chen G."/>
            <person name="Saunders D."/>
            <person name="Sodergren E."/>
            <person name="Davis P."/>
            <person name="Kerhornou A."/>
            <person name="Nie X."/>
            <person name="Hall N."/>
            <person name="Anjard C."/>
            <person name="Hemphill L."/>
            <person name="Bason N."/>
            <person name="Farbrother P."/>
            <person name="Desany B."/>
            <person name="Just E."/>
            <person name="Morio T."/>
            <person name="Rost R."/>
            <person name="Churcher C."/>
            <person name="Cooper J."/>
            <person name="Haydock S."/>
            <person name="van Driessche N."/>
            <person name="Cronin A."/>
            <person name="Goodhead I."/>
            <person name="Muzny D."/>
            <person name="Mourier T."/>
            <person name="Pain A."/>
            <person name="Lu M."/>
            <person name="Harper D."/>
            <person name="Lindsay R."/>
            <person name="Hauser H."/>
            <person name="James K."/>
            <person name="Quiles M."/>
            <person name="Madan Babu M."/>
            <person name="Saito T."/>
            <person name="Buchrieser C."/>
            <person name="Wardroper A."/>
            <person name="Felder M."/>
            <person name="Thangavelu M."/>
            <person name="Johnson D."/>
            <person name="Knights A."/>
            <person name="Loulseged H."/>
            <person name="Mungall K."/>
            <person name="Oliver K."/>
            <person name="Price C."/>
            <person name="Quail M.A."/>
            <person name="Urushihara H."/>
            <person name="Hernandez J."/>
            <person name="Rabbinowitsch E."/>
            <person name="Steffen D."/>
            <person name="Sanders M."/>
            <person name="Ma J."/>
            <person name="Kohara Y."/>
            <person name="Sharp S."/>
            <person name="Simmonds M."/>
            <person name="Spiegler S."/>
            <person name="Tivey A."/>
            <person name="Sugano S."/>
            <person name="White B."/>
            <person name="Walker D."/>
            <person name="Woodward J."/>
            <person name="Winckler T."/>
            <person name="Tanaka Y."/>
            <person name="Shaulsky G."/>
            <person name="Schleicher M."/>
            <person name="Weinstock G."/>
            <person name="Rosenthal A."/>
            <person name="Cox E.C."/>
            <person name="Chisholm R.L."/>
            <person name="Gibbs R."/>
            <person name="Loomis W.F."/>
            <person name="Platzer M."/>
            <person name="Kay R.R."/>
            <person name="Williams J."/>
            <person name="Dear P.H."/>
            <person name="Noegel A.A."/>
            <person name="Barrell B."/>
            <person name="Kuspa A."/>
        </authorList>
    </citation>
    <scope>NUCLEOTIDE SEQUENCE [LARGE SCALE GENOMIC DNA]</scope>
    <source>
        <strain evidence="2 3">AX4</strain>
    </source>
</reference>
<evidence type="ECO:0000313" key="3">
    <source>
        <dbReference type="Proteomes" id="UP000002195"/>
    </source>
</evidence>
<protein>
    <submittedName>
        <fullName evidence="2">Uncharacterized protein</fullName>
    </submittedName>
</protein>
<comment type="caution">
    <text evidence="2">The sequence shown here is derived from an EMBL/GenBank/DDBJ whole genome shotgun (WGS) entry which is preliminary data.</text>
</comment>
<dbReference type="EMBL" id="AAFI02000073">
    <property type="protein sequence ID" value="EAL64926.1"/>
    <property type="molecule type" value="Genomic_DNA"/>
</dbReference>
<gene>
    <name evidence="2" type="ORF">DDB_G0284925</name>
</gene>
<dbReference type="PhylomeDB" id="Q54NY1"/>
<dbReference type="RefSeq" id="XP_639936.1">
    <property type="nucleotide sequence ID" value="XM_634844.1"/>
</dbReference>
<dbReference type="PaxDb" id="44689-DDB0237897"/>
<feature type="compositionally biased region" description="Pro residues" evidence="1">
    <location>
        <begin position="41"/>
        <end position="50"/>
    </location>
</feature>
<sequence>MLIDALTKLSFGSGKSSATKVSSKSSTGISFGNNNVTWNGLPPPPPPPPYRGDAPEEEE</sequence>
<dbReference type="InParanoid" id="Q54NY1"/>